<accession>A0ACD3V3Z7</accession>
<dbReference type="Proteomes" id="UP000692816">
    <property type="component" value="Chromosome"/>
</dbReference>
<sequence length="269" mass="28441">MHHSVSVLGAASTARAELLVRIVRLACGLVIGCAINGFALQRAAAQVPFSPFQPVRQMEAAKPLARDVTGPPAASQRLDGTAFFVDDLGHMLTARHAVADCARIVVSKEGRAVTAHVVALAASDIALIKVPRTLGLAAVFPRANTSVANDMVFAEAYDRLKPMLAHGGSLGNAFVDTTLRDPEHLVLRSNVTFGTSGAPVLDSRGLVEGVVSRRTTVDRVLAVDAVHAKSFLAEHGVRFQEDDRPQMSGTASRAHRAASISARVTCLQQ</sequence>
<evidence type="ECO:0000313" key="2">
    <source>
        <dbReference type="Proteomes" id="UP000692816"/>
    </source>
</evidence>
<dbReference type="EMBL" id="CP088282">
    <property type="protein sequence ID" value="UGY01128.1"/>
    <property type="molecule type" value="Genomic_DNA"/>
</dbReference>
<protein>
    <submittedName>
        <fullName evidence="1">Serine protease</fullName>
    </submittedName>
</protein>
<keyword evidence="1" id="KW-0645">Protease</keyword>
<organism evidence="1 2">
    <name type="scientific">Bradyrhizobium quebecense</name>
    <dbReference type="NCBI Taxonomy" id="2748629"/>
    <lineage>
        <taxon>Bacteria</taxon>
        <taxon>Pseudomonadati</taxon>
        <taxon>Pseudomonadota</taxon>
        <taxon>Alphaproteobacteria</taxon>
        <taxon>Hyphomicrobiales</taxon>
        <taxon>Nitrobacteraceae</taxon>
        <taxon>Bradyrhizobium</taxon>
    </lineage>
</organism>
<proteinExistence type="predicted"/>
<name>A0ACD3V3Z7_9BRAD</name>
<evidence type="ECO:0000313" key="1">
    <source>
        <dbReference type="EMBL" id="UGY01128.1"/>
    </source>
</evidence>
<gene>
    <name evidence="1" type="ORF">J4P68_0028985</name>
</gene>
<keyword evidence="2" id="KW-1185">Reference proteome</keyword>
<keyword evidence="1" id="KW-0378">Hydrolase</keyword>
<reference evidence="1 2" key="1">
    <citation type="journal article" date="2021" name="Int. J. Syst. Evol. Microbiol.">
        <title>Bradyrhizobium septentrionale sp. nov. (sv. septentrionale) and Bradyrhizobium quebecense sp. nov. (sv. septentrionale) associated with legumes native to Canada possess rearranged symbiosis genes and numerous insertion sequences.</title>
        <authorList>
            <person name="Bromfield E.S.P."/>
            <person name="Cloutier S."/>
        </authorList>
    </citation>
    <scope>NUCLEOTIDE SEQUENCE [LARGE SCALE GENOMIC DNA]</scope>
    <source>
        <strain evidence="1 2">12S5</strain>
    </source>
</reference>